<organism evidence="1 2">
    <name type="scientific">Yersinia bercovieri ATCC 43970</name>
    <dbReference type="NCBI Taxonomy" id="349968"/>
    <lineage>
        <taxon>Bacteria</taxon>
        <taxon>Pseudomonadati</taxon>
        <taxon>Pseudomonadota</taxon>
        <taxon>Gammaproteobacteria</taxon>
        <taxon>Enterobacterales</taxon>
        <taxon>Yersiniaceae</taxon>
        <taxon>Yersinia</taxon>
    </lineage>
</organism>
<comment type="caution">
    <text evidence="1">The sequence shown here is derived from an EMBL/GenBank/DDBJ whole genome shotgun (WGS) entry which is preliminary data.</text>
</comment>
<protein>
    <submittedName>
        <fullName evidence="1">Uncharacterized protein</fullName>
    </submittedName>
</protein>
<keyword evidence="2" id="KW-1185">Reference proteome</keyword>
<reference evidence="1" key="1">
    <citation type="submission" date="2008-12" db="EMBL/GenBank/DDBJ databases">
        <title>Annotation of the Yersinia bercovieri ATCC 43970 genome.</title>
        <authorList>
            <person name="Read T.D."/>
            <person name="Akmal A."/>
            <person name="Bishop-Lilly K."/>
            <person name="Chen P.E."/>
            <person name="Cook C."/>
            <person name="Kiley M.P."/>
            <person name="Lentz S."/>
            <person name="Mateczun A."/>
            <person name="Nagarajan N."/>
            <person name="Nolan N."/>
            <person name="Osborne B.I."/>
            <person name="Pop M."/>
            <person name="Sozhamannan S."/>
            <person name="Stewart A.C."/>
            <person name="Sulakvelidze A."/>
            <person name="Thomason B."/>
            <person name="Willner K."/>
            <person name="Zwick M.E."/>
        </authorList>
    </citation>
    <scope>NUCLEOTIDE SEQUENCE [LARGE SCALE GENOMIC DNA]</scope>
    <source>
        <strain evidence="1">ATCC 43970</strain>
    </source>
</reference>
<gene>
    <name evidence="1" type="ORF">yberc0001_17630</name>
</gene>
<evidence type="ECO:0000313" key="2">
    <source>
        <dbReference type="Proteomes" id="UP000010319"/>
    </source>
</evidence>
<name>A0ABM9XZF0_YERBE</name>
<evidence type="ECO:0000313" key="1">
    <source>
        <dbReference type="EMBL" id="EEQ06794.1"/>
    </source>
</evidence>
<dbReference type="EMBL" id="AALC02000021">
    <property type="protein sequence ID" value="EEQ06794.1"/>
    <property type="molecule type" value="Genomic_DNA"/>
</dbReference>
<dbReference type="Proteomes" id="UP000010319">
    <property type="component" value="Unassembled WGS sequence"/>
</dbReference>
<accession>A0ABM9XZF0</accession>
<sequence length="49" mass="5229">MGLLFCFDLPALNSVTLPVCTGEANVCAQQLVSCAIYRTNHYPAGIILS</sequence>
<proteinExistence type="predicted"/>